<evidence type="ECO:0000313" key="4">
    <source>
        <dbReference type="Proteomes" id="UP001396334"/>
    </source>
</evidence>
<proteinExistence type="predicted"/>
<name>A0ABR2PDX4_9ROSI</name>
<dbReference type="Pfam" id="PF00069">
    <property type="entry name" value="Pkinase"/>
    <property type="match status" value="1"/>
</dbReference>
<dbReference type="PANTHER" id="PTHR48055">
    <property type="entry name" value="LEUCINE-RICH REPEAT RECEPTOR PROTEIN KINASE EMS1"/>
    <property type="match status" value="1"/>
</dbReference>
<organism evidence="3 4">
    <name type="scientific">Hibiscus sabdariffa</name>
    <name type="common">roselle</name>
    <dbReference type="NCBI Taxonomy" id="183260"/>
    <lineage>
        <taxon>Eukaryota</taxon>
        <taxon>Viridiplantae</taxon>
        <taxon>Streptophyta</taxon>
        <taxon>Embryophyta</taxon>
        <taxon>Tracheophyta</taxon>
        <taxon>Spermatophyta</taxon>
        <taxon>Magnoliopsida</taxon>
        <taxon>eudicotyledons</taxon>
        <taxon>Gunneridae</taxon>
        <taxon>Pentapetalae</taxon>
        <taxon>rosids</taxon>
        <taxon>malvids</taxon>
        <taxon>Malvales</taxon>
        <taxon>Malvaceae</taxon>
        <taxon>Malvoideae</taxon>
        <taxon>Hibiscus</taxon>
    </lineage>
</organism>
<evidence type="ECO:0000256" key="1">
    <source>
        <dbReference type="SAM" id="MobiDB-lite"/>
    </source>
</evidence>
<evidence type="ECO:0000313" key="3">
    <source>
        <dbReference type="EMBL" id="KAK8986622.1"/>
    </source>
</evidence>
<dbReference type="Proteomes" id="UP001396334">
    <property type="component" value="Unassembled WGS sequence"/>
</dbReference>
<comment type="caution">
    <text evidence="3">The sequence shown here is derived from an EMBL/GenBank/DDBJ whole genome shotgun (WGS) entry which is preliminary data.</text>
</comment>
<gene>
    <name evidence="3" type="ORF">V6N11_010176</name>
</gene>
<accession>A0ABR2PDX4</accession>
<dbReference type="InterPro" id="IPR000719">
    <property type="entry name" value="Prot_kinase_dom"/>
</dbReference>
<feature type="region of interest" description="Disordered" evidence="1">
    <location>
        <begin position="83"/>
        <end position="107"/>
    </location>
</feature>
<dbReference type="EMBL" id="JBBPBN010000063">
    <property type="protein sequence ID" value="KAK8986622.1"/>
    <property type="molecule type" value="Genomic_DNA"/>
</dbReference>
<sequence>MDYLHNDCEQPVVNCDLKPANVLLDENMAAHVGDFGLARFLSPSPSQRENSTTGLKGSVGYIAPTMDRNQVFETFDPRLLKNHGSSVQSSFTTSTSSGDSSDGISIGTDDDHIGRKYEECLAAVIRVGLCCAAQSAKDRLSMRETMTKLHDIKKYLLS</sequence>
<dbReference type="InterPro" id="IPR051564">
    <property type="entry name" value="LRR_receptor-like_kinase"/>
</dbReference>
<dbReference type="PANTHER" id="PTHR48055:SF55">
    <property type="entry name" value="PROTEIN KINASE DOMAIN-CONTAINING PROTEIN"/>
    <property type="match status" value="1"/>
</dbReference>
<dbReference type="SUPFAM" id="SSF56112">
    <property type="entry name" value="Protein kinase-like (PK-like)"/>
    <property type="match status" value="1"/>
</dbReference>
<dbReference type="PROSITE" id="PS50011">
    <property type="entry name" value="PROTEIN_KINASE_DOM"/>
    <property type="match status" value="1"/>
</dbReference>
<evidence type="ECO:0000259" key="2">
    <source>
        <dbReference type="PROSITE" id="PS50011"/>
    </source>
</evidence>
<dbReference type="InterPro" id="IPR011009">
    <property type="entry name" value="Kinase-like_dom_sf"/>
</dbReference>
<dbReference type="Gene3D" id="1.10.510.10">
    <property type="entry name" value="Transferase(Phosphotransferase) domain 1"/>
    <property type="match status" value="1"/>
</dbReference>
<protein>
    <recommendedName>
        <fullName evidence="2">Protein kinase domain-containing protein</fullName>
    </recommendedName>
</protein>
<keyword evidence="4" id="KW-1185">Reference proteome</keyword>
<feature type="domain" description="Protein kinase" evidence="2">
    <location>
        <begin position="1"/>
        <end position="158"/>
    </location>
</feature>
<reference evidence="3 4" key="1">
    <citation type="journal article" date="2024" name="G3 (Bethesda)">
        <title>Genome assembly of Hibiscus sabdariffa L. provides insights into metabolisms of medicinal natural products.</title>
        <authorList>
            <person name="Kim T."/>
        </authorList>
    </citation>
    <scope>NUCLEOTIDE SEQUENCE [LARGE SCALE GENOMIC DNA]</scope>
    <source>
        <strain evidence="3">TK-2024</strain>
        <tissue evidence="3">Old leaves</tissue>
    </source>
</reference>
<feature type="compositionally biased region" description="Low complexity" evidence="1">
    <location>
        <begin position="84"/>
        <end position="107"/>
    </location>
</feature>